<dbReference type="GO" id="GO:0008168">
    <property type="term" value="F:methyltransferase activity"/>
    <property type="evidence" value="ECO:0007669"/>
    <property type="project" value="UniProtKB-KW"/>
</dbReference>
<name>A0ABW3FPC8_9PSEU</name>
<evidence type="ECO:0000313" key="3">
    <source>
        <dbReference type="EMBL" id="MFD0919522.1"/>
    </source>
</evidence>
<keyword evidence="4" id="KW-1185">Reference proteome</keyword>
<dbReference type="InterPro" id="IPR029063">
    <property type="entry name" value="SAM-dependent_MTases_sf"/>
</dbReference>
<comment type="caution">
    <text evidence="3">The sequence shown here is derived from an EMBL/GenBank/DDBJ whole genome shotgun (WGS) entry which is preliminary data.</text>
</comment>
<keyword evidence="2" id="KW-0808">Transferase</keyword>
<reference evidence="4" key="1">
    <citation type="journal article" date="2019" name="Int. J. Syst. Evol. Microbiol.">
        <title>The Global Catalogue of Microorganisms (GCM) 10K type strain sequencing project: providing services to taxonomists for standard genome sequencing and annotation.</title>
        <authorList>
            <consortium name="The Broad Institute Genomics Platform"/>
            <consortium name="The Broad Institute Genome Sequencing Center for Infectious Disease"/>
            <person name="Wu L."/>
            <person name="Ma J."/>
        </authorList>
    </citation>
    <scope>NUCLEOTIDE SEQUENCE [LARGE SCALE GENOMIC DNA]</scope>
    <source>
        <strain evidence="4">CCUG 56401</strain>
    </source>
</reference>
<dbReference type="GO" id="GO:0032259">
    <property type="term" value="P:methylation"/>
    <property type="evidence" value="ECO:0007669"/>
    <property type="project" value="UniProtKB-KW"/>
</dbReference>
<dbReference type="PANTHER" id="PTHR43619:SF2">
    <property type="entry name" value="S-ADENOSYL-L-METHIONINE-DEPENDENT METHYLTRANSFERASES SUPERFAMILY PROTEIN"/>
    <property type="match status" value="1"/>
</dbReference>
<proteinExistence type="predicted"/>
<dbReference type="Proteomes" id="UP001597018">
    <property type="component" value="Unassembled WGS sequence"/>
</dbReference>
<organism evidence="3 4">
    <name type="scientific">Saccharopolyspora rosea</name>
    <dbReference type="NCBI Taxonomy" id="524884"/>
    <lineage>
        <taxon>Bacteria</taxon>
        <taxon>Bacillati</taxon>
        <taxon>Actinomycetota</taxon>
        <taxon>Actinomycetes</taxon>
        <taxon>Pseudonocardiales</taxon>
        <taxon>Pseudonocardiaceae</taxon>
        <taxon>Saccharopolyspora</taxon>
    </lineage>
</organism>
<dbReference type="Pfam" id="PF04072">
    <property type="entry name" value="LCM"/>
    <property type="match status" value="1"/>
</dbReference>
<sequence>MAEPRAKVELQGVPETLLWTLYCRAAESRRPDALLDDPDAVAIVDSIDYPFAAQFGHPHIALALRAKCFDDRIREFLAANPDGTVVALADGLETQFRRVDNGRVRWLSVDLEETMQVRRKYLPDTDRLRNLSCSALDEAWMDEVDPSHGLFISIQGLLMYLEEAEAMGLIRACAQRFPGAWLMFDAMPPWLTRSASGGTLLDRLMMRGRDAKQADRYKLPPLRWGASVDQLRKRLFALHPAVAEVRDVGYPPGRGLTFRYLNPYMGSWPPIRNLRPNNTLVRFAAQR</sequence>
<dbReference type="InterPro" id="IPR007213">
    <property type="entry name" value="Ppm1/Ppm2/Tcmp"/>
</dbReference>
<evidence type="ECO:0000256" key="2">
    <source>
        <dbReference type="ARBA" id="ARBA00022679"/>
    </source>
</evidence>
<gene>
    <name evidence="3" type="ORF">ACFQ16_07190</name>
</gene>
<accession>A0ABW3FPC8</accession>
<dbReference type="EMBL" id="JBHTIW010000003">
    <property type="protein sequence ID" value="MFD0919522.1"/>
    <property type="molecule type" value="Genomic_DNA"/>
</dbReference>
<dbReference type="PANTHER" id="PTHR43619">
    <property type="entry name" value="S-ADENOSYL-L-METHIONINE-DEPENDENT METHYLTRANSFERASE YKTD-RELATED"/>
    <property type="match status" value="1"/>
</dbReference>
<dbReference type="Gene3D" id="3.40.50.150">
    <property type="entry name" value="Vaccinia Virus protein VP39"/>
    <property type="match status" value="1"/>
</dbReference>
<dbReference type="SUPFAM" id="SSF53335">
    <property type="entry name" value="S-adenosyl-L-methionine-dependent methyltransferases"/>
    <property type="match status" value="1"/>
</dbReference>
<evidence type="ECO:0000313" key="4">
    <source>
        <dbReference type="Proteomes" id="UP001597018"/>
    </source>
</evidence>
<keyword evidence="1 3" id="KW-0489">Methyltransferase</keyword>
<evidence type="ECO:0000256" key="1">
    <source>
        <dbReference type="ARBA" id="ARBA00022603"/>
    </source>
</evidence>
<protein>
    <submittedName>
        <fullName evidence="3">Class I SAM-dependent methyltransferase</fullName>
    </submittedName>
</protein>
<dbReference type="RefSeq" id="WP_263252637.1">
    <property type="nucleotide sequence ID" value="NZ_BAABLT010000001.1"/>
</dbReference>